<dbReference type="OrthoDB" id="9797341at2"/>
<dbReference type="PROSITE" id="PS50110">
    <property type="entry name" value="RESPONSE_REGULATORY"/>
    <property type="match status" value="1"/>
</dbReference>
<protein>
    <submittedName>
        <fullName evidence="6">Two component transcriptional regulator, LuxR family</fullName>
    </submittedName>
</protein>
<keyword evidence="1 3" id="KW-0597">Phosphoprotein</keyword>
<proteinExistence type="predicted"/>
<dbReference type="InterPro" id="IPR058245">
    <property type="entry name" value="NreC/VraR/RcsB-like_REC"/>
</dbReference>
<dbReference type="InterPro" id="IPR016032">
    <property type="entry name" value="Sig_transdc_resp-reg_C-effctor"/>
</dbReference>
<evidence type="ECO:0000313" key="6">
    <source>
        <dbReference type="EMBL" id="SFN64373.1"/>
    </source>
</evidence>
<dbReference type="RefSeq" id="WP_092206978.1">
    <property type="nucleotide sequence ID" value="NZ_FOVN01000002.1"/>
</dbReference>
<dbReference type="SMART" id="SM00448">
    <property type="entry name" value="REC"/>
    <property type="match status" value="1"/>
</dbReference>
<evidence type="ECO:0000256" key="1">
    <source>
        <dbReference type="ARBA" id="ARBA00022553"/>
    </source>
</evidence>
<dbReference type="SUPFAM" id="SSF46894">
    <property type="entry name" value="C-terminal effector domain of the bipartite response regulators"/>
    <property type="match status" value="1"/>
</dbReference>
<dbReference type="PRINTS" id="PR00038">
    <property type="entry name" value="HTHLUXR"/>
</dbReference>
<dbReference type="PANTHER" id="PTHR43214:SF43">
    <property type="entry name" value="TWO-COMPONENT RESPONSE REGULATOR"/>
    <property type="match status" value="1"/>
</dbReference>
<dbReference type="CDD" id="cd06170">
    <property type="entry name" value="LuxR_C_like"/>
    <property type="match status" value="1"/>
</dbReference>
<dbReference type="InterPro" id="IPR001789">
    <property type="entry name" value="Sig_transdc_resp-reg_receiver"/>
</dbReference>
<dbReference type="EMBL" id="FOVN01000002">
    <property type="protein sequence ID" value="SFN64373.1"/>
    <property type="molecule type" value="Genomic_DNA"/>
</dbReference>
<dbReference type="Gene3D" id="3.40.50.2300">
    <property type="match status" value="1"/>
</dbReference>
<dbReference type="STRING" id="649333.SAMN04487989_102200"/>
<keyword evidence="2" id="KW-0238">DNA-binding</keyword>
<dbReference type="SUPFAM" id="SSF52172">
    <property type="entry name" value="CheY-like"/>
    <property type="match status" value="1"/>
</dbReference>
<reference evidence="7" key="1">
    <citation type="submission" date="2016-10" db="EMBL/GenBank/DDBJ databases">
        <authorList>
            <person name="Varghese N."/>
            <person name="Submissions S."/>
        </authorList>
    </citation>
    <scope>NUCLEOTIDE SEQUENCE [LARGE SCALE GENOMIC DNA]</scope>
    <source>
        <strain evidence="7">DSM 23925</strain>
    </source>
</reference>
<name>A0A1I5APJ5_9FLAO</name>
<dbReference type="PANTHER" id="PTHR43214">
    <property type="entry name" value="TWO-COMPONENT RESPONSE REGULATOR"/>
    <property type="match status" value="1"/>
</dbReference>
<evidence type="ECO:0000259" key="5">
    <source>
        <dbReference type="PROSITE" id="PS50110"/>
    </source>
</evidence>
<evidence type="ECO:0000256" key="2">
    <source>
        <dbReference type="ARBA" id="ARBA00023125"/>
    </source>
</evidence>
<dbReference type="SMART" id="SM00421">
    <property type="entry name" value="HTH_LUXR"/>
    <property type="match status" value="1"/>
</dbReference>
<dbReference type="CDD" id="cd17535">
    <property type="entry name" value="REC_NarL-like"/>
    <property type="match status" value="1"/>
</dbReference>
<dbReference type="GO" id="GO:0003677">
    <property type="term" value="F:DNA binding"/>
    <property type="evidence" value="ECO:0007669"/>
    <property type="project" value="UniProtKB-KW"/>
</dbReference>
<dbReference type="Proteomes" id="UP000198705">
    <property type="component" value="Unassembled WGS sequence"/>
</dbReference>
<dbReference type="PROSITE" id="PS50043">
    <property type="entry name" value="HTH_LUXR_2"/>
    <property type="match status" value="1"/>
</dbReference>
<accession>A0A1I5APJ5</accession>
<feature type="domain" description="HTH luxR-type" evidence="4">
    <location>
        <begin position="145"/>
        <end position="210"/>
    </location>
</feature>
<gene>
    <name evidence="6" type="ORF">SAMN04487989_102200</name>
</gene>
<dbReference type="AlphaFoldDB" id="A0A1I5APJ5"/>
<dbReference type="GO" id="GO:0006355">
    <property type="term" value="P:regulation of DNA-templated transcription"/>
    <property type="evidence" value="ECO:0007669"/>
    <property type="project" value="InterPro"/>
</dbReference>
<feature type="modified residue" description="4-aspartylphosphate" evidence="3">
    <location>
        <position position="58"/>
    </location>
</feature>
<sequence>MEKLYSVAVLDDHDLISEAIKSLLDANKTYQFVAGFLSASACIQHLNSFNDVDILLLDIHLNGEDGLKICKTLTHDFPSLHKIMLTSLTQQSLVTEALKNGAKGYLPKNVGYHELIEALDTVVRDKIYLHKDISFLPIKNEKESTYRYLPKLTRREKEILQLILDEKTTQEIAEKLFIAVSTVETHRSSLLTKTGSKNVVGLIKYTIEKGLLSL</sequence>
<organism evidence="6 7">
    <name type="scientific">Bizionia echini</name>
    <dbReference type="NCBI Taxonomy" id="649333"/>
    <lineage>
        <taxon>Bacteria</taxon>
        <taxon>Pseudomonadati</taxon>
        <taxon>Bacteroidota</taxon>
        <taxon>Flavobacteriia</taxon>
        <taxon>Flavobacteriales</taxon>
        <taxon>Flavobacteriaceae</taxon>
        <taxon>Bizionia</taxon>
    </lineage>
</organism>
<dbReference type="InterPro" id="IPR000792">
    <property type="entry name" value="Tscrpt_reg_LuxR_C"/>
</dbReference>
<dbReference type="InterPro" id="IPR011006">
    <property type="entry name" value="CheY-like_superfamily"/>
</dbReference>
<dbReference type="Pfam" id="PF00196">
    <property type="entry name" value="GerE"/>
    <property type="match status" value="1"/>
</dbReference>
<dbReference type="Pfam" id="PF00072">
    <property type="entry name" value="Response_reg"/>
    <property type="match status" value="1"/>
</dbReference>
<dbReference type="GO" id="GO:0000160">
    <property type="term" value="P:phosphorelay signal transduction system"/>
    <property type="evidence" value="ECO:0007669"/>
    <property type="project" value="InterPro"/>
</dbReference>
<keyword evidence="7" id="KW-1185">Reference proteome</keyword>
<evidence type="ECO:0000313" key="7">
    <source>
        <dbReference type="Proteomes" id="UP000198705"/>
    </source>
</evidence>
<evidence type="ECO:0000259" key="4">
    <source>
        <dbReference type="PROSITE" id="PS50043"/>
    </source>
</evidence>
<dbReference type="InterPro" id="IPR039420">
    <property type="entry name" value="WalR-like"/>
</dbReference>
<evidence type="ECO:0000256" key="3">
    <source>
        <dbReference type="PROSITE-ProRule" id="PRU00169"/>
    </source>
</evidence>
<feature type="domain" description="Response regulatory" evidence="5">
    <location>
        <begin position="6"/>
        <end position="123"/>
    </location>
</feature>